<dbReference type="Pfam" id="PF21993">
    <property type="entry name" value="TetR_C_13_2"/>
    <property type="match status" value="1"/>
</dbReference>
<dbReference type="PANTHER" id="PTHR47506:SF3">
    <property type="entry name" value="HTH-TYPE TRANSCRIPTIONAL REGULATOR LMRA"/>
    <property type="match status" value="1"/>
</dbReference>
<feature type="domain" description="Transcriptional regulator LmrA/YxaF-like C-terminal" evidence="3">
    <location>
        <begin position="87"/>
        <end position="184"/>
    </location>
</feature>
<reference evidence="5" key="1">
    <citation type="journal article" date="2019" name="Int. J. Syst. Evol. Microbiol.">
        <title>The Global Catalogue of Microorganisms (GCM) 10K type strain sequencing project: providing services to taxonomists for standard genome sequencing and annotation.</title>
        <authorList>
            <consortium name="The Broad Institute Genomics Platform"/>
            <consortium name="The Broad Institute Genome Sequencing Center for Infectious Disease"/>
            <person name="Wu L."/>
            <person name="Ma J."/>
        </authorList>
    </citation>
    <scope>NUCLEOTIDE SEQUENCE [LARGE SCALE GENOMIC DNA]</scope>
    <source>
        <strain evidence="5">JCM 15591</strain>
    </source>
</reference>
<evidence type="ECO:0000256" key="2">
    <source>
        <dbReference type="ARBA" id="ARBA00023163"/>
    </source>
</evidence>
<evidence type="ECO:0000259" key="3">
    <source>
        <dbReference type="Pfam" id="PF21993"/>
    </source>
</evidence>
<keyword evidence="5" id="KW-1185">Reference proteome</keyword>
<dbReference type="EMBL" id="BAAAPN010000002">
    <property type="protein sequence ID" value="GAA1743722.1"/>
    <property type="molecule type" value="Genomic_DNA"/>
</dbReference>
<evidence type="ECO:0000313" key="4">
    <source>
        <dbReference type="EMBL" id="GAA1743722.1"/>
    </source>
</evidence>
<keyword evidence="1" id="KW-0805">Transcription regulation</keyword>
<keyword evidence="2" id="KW-0804">Transcription</keyword>
<organism evidence="4 5">
    <name type="scientific">Nostocoides vanveenii</name>
    <dbReference type="NCBI Taxonomy" id="330835"/>
    <lineage>
        <taxon>Bacteria</taxon>
        <taxon>Bacillati</taxon>
        <taxon>Actinomycetota</taxon>
        <taxon>Actinomycetes</taxon>
        <taxon>Micrococcales</taxon>
        <taxon>Intrasporangiaceae</taxon>
        <taxon>Nostocoides</taxon>
    </lineage>
</organism>
<comment type="caution">
    <text evidence="4">The sequence shown here is derived from an EMBL/GenBank/DDBJ whole genome shotgun (WGS) entry which is preliminary data.</text>
</comment>
<dbReference type="InterPro" id="IPR054156">
    <property type="entry name" value="YxaF_TetR_C"/>
</dbReference>
<gene>
    <name evidence="4" type="ORF">GCM10009810_00590</name>
</gene>
<dbReference type="Gene3D" id="1.10.357.10">
    <property type="entry name" value="Tetracycline Repressor, domain 2"/>
    <property type="match status" value="1"/>
</dbReference>
<dbReference type="InterPro" id="IPR009057">
    <property type="entry name" value="Homeodomain-like_sf"/>
</dbReference>
<dbReference type="SUPFAM" id="SSF48498">
    <property type="entry name" value="Tetracyclin repressor-like, C-terminal domain"/>
    <property type="match status" value="1"/>
</dbReference>
<sequence length="193" mass="20985">MVAARPGPRDRIVLSGVRHLREHGADGMALRSVVADADAPWGSFTHYFPSGKDQLLTEAVTWSGQFAVHQVRDYLARSRKPDPQGLVDAVFSWWIADLERDGVTSGCPVAGTVADGQLAGVVREACRVALTDWQDAIRLALREMHVPPARARECATMLIAALEGALVLARAEGSTEPLRAVRRQLRRLFAAPA</sequence>
<evidence type="ECO:0000256" key="1">
    <source>
        <dbReference type="ARBA" id="ARBA00023015"/>
    </source>
</evidence>
<proteinExistence type="predicted"/>
<accession>A0ABP4W3F9</accession>
<dbReference type="PANTHER" id="PTHR47506">
    <property type="entry name" value="TRANSCRIPTIONAL REGULATORY PROTEIN"/>
    <property type="match status" value="1"/>
</dbReference>
<dbReference type="InterPro" id="IPR036271">
    <property type="entry name" value="Tet_transcr_reg_TetR-rel_C_sf"/>
</dbReference>
<name>A0ABP4W3F9_9MICO</name>
<evidence type="ECO:0000313" key="5">
    <source>
        <dbReference type="Proteomes" id="UP001501475"/>
    </source>
</evidence>
<dbReference type="SUPFAM" id="SSF46689">
    <property type="entry name" value="Homeodomain-like"/>
    <property type="match status" value="1"/>
</dbReference>
<protein>
    <submittedName>
        <fullName evidence="4">TetR/AcrR family transcriptional regulator</fullName>
    </submittedName>
</protein>
<dbReference type="Proteomes" id="UP001501475">
    <property type="component" value="Unassembled WGS sequence"/>
</dbReference>